<comment type="similarity">
    <text evidence="4">Belongs to the MsrA Met sulfoxide reductase family.</text>
</comment>
<dbReference type="InterPro" id="IPR002569">
    <property type="entry name" value="Met_Sox_Rdtase_MsrA_dom"/>
</dbReference>
<keyword evidence="7" id="KW-1185">Reference proteome</keyword>
<proteinExistence type="inferred from homology"/>
<dbReference type="Proteomes" id="UP000295375">
    <property type="component" value="Unassembled WGS sequence"/>
</dbReference>
<dbReference type="PROSITE" id="PS51257">
    <property type="entry name" value="PROKAR_LIPOPROTEIN"/>
    <property type="match status" value="1"/>
</dbReference>
<dbReference type="NCBIfam" id="TIGR00401">
    <property type="entry name" value="msrA"/>
    <property type="match status" value="1"/>
</dbReference>
<evidence type="ECO:0000256" key="3">
    <source>
        <dbReference type="ARBA" id="ARBA00048782"/>
    </source>
</evidence>
<reference evidence="6 7" key="1">
    <citation type="submission" date="2019-03" db="EMBL/GenBank/DDBJ databases">
        <title>Genomic Encyclopedia of Type Strains, Phase IV (KMG-IV): sequencing the most valuable type-strain genomes for metagenomic binning, comparative biology and taxonomic classification.</title>
        <authorList>
            <person name="Goeker M."/>
        </authorList>
    </citation>
    <scope>NUCLEOTIDE SEQUENCE [LARGE SCALE GENOMIC DNA]</scope>
    <source>
        <strain evidence="6 7">DSM 103792</strain>
    </source>
</reference>
<evidence type="ECO:0000256" key="2">
    <source>
        <dbReference type="ARBA" id="ARBA00047806"/>
    </source>
</evidence>
<evidence type="ECO:0000256" key="4">
    <source>
        <dbReference type="HAMAP-Rule" id="MF_01401"/>
    </source>
</evidence>
<dbReference type="Gene3D" id="3.30.1060.10">
    <property type="entry name" value="Peptide methionine sulphoxide reductase MsrA"/>
    <property type="match status" value="1"/>
</dbReference>
<comment type="catalytic activity">
    <reaction evidence="2 4">
        <text>L-methionyl-[protein] + [thioredoxin]-disulfide + H2O = L-methionyl-(S)-S-oxide-[protein] + [thioredoxin]-dithiol</text>
        <dbReference type="Rhea" id="RHEA:14217"/>
        <dbReference type="Rhea" id="RHEA-COMP:10698"/>
        <dbReference type="Rhea" id="RHEA-COMP:10700"/>
        <dbReference type="Rhea" id="RHEA-COMP:12313"/>
        <dbReference type="Rhea" id="RHEA-COMP:12315"/>
        <dbReference type="ChEBI" id="CHEBI:15377"/>
        <dbReference type="ChEBI" id="CHEBI:16044"/>
        <dbReference type="ChEBI" id="CHEBI:29950"/>
        <dbReference type="ChEBI" id="CHEBI:44120"/>
        <dbReference type="ChEBI" id="CHEBI:50058"/>
        <dbReference type="EC" id="1.8.4.11"/>
    </reaction>
</comment>
<dbReference type="EMBL" id="SNYM01000015">
    <property type="protein sequence ID" value="TDQ46086.1"/>
    <property type="molecule type" value="Genomic_DNA"/>
</dbReference>
<sequence length="206" mass="23012">MTISSPKSLPTLPRFPQQGQQQLILAGGCFWCVEGVLQRLRGVTEVVSGYLGGTAETANYKAVCRGDTGHAEAVRVVFDAQQIDLAEILTVFFTIAHDPTQLNRQGADRGTQYRSALFYQNDAEREYFERVIRHLDESGVFAGPIVTRIEAGTGESERTTFYPAEDYHQNYAACNPYQPYIQGVALPKIEALRRHWPAEKLKAISE</sequence>
<dbReference type="HAMAP" id="MF_01401">
    <property type="entry name" value="MsrA"/>
    <property type="match status" value="1"/>
</dbReference>
<feature type="active site" evidence="4">
    <location>
        <position position="29"/>
    </location>
</feature>
<dbReference type="AlphaFoldDB" id="A0A4R6UJ14"/>
<evidence type="ECO:0000313" key="6">
    <source>
        <dbReference type="EMBL" id="TDQ46086.1"/>
    </source>
</evidence>
<dbReference type="RefSeq" id="WP_133592209.1">
    <property type="nucleotide sequence ID" value="NZ_CP037953.1"/>
</dbReference>
<gene>
    <name evidence="4" type="primary">msrA</name>
    <name evidence="6" type="ORF">EV696_11580</name>
</gene>
<organism evidence="6 7">
    <name type="scientific">Permianibacter aggregans</name>
    <dbReference type="NCBI Taxonomy" id="1510150"/>
    <lineage>
        <taxon>Bacteria</taxon>
        <taxon>Pseudomonadati</taxon>
        <taxon>Pseudomonadota</taxon>
        <taxon>Gammaproteobacteria</taxon>
        <taxon>Pseudomonadales</taxon>
        <taxon>Pseudomonadaceae</taxon>
        <taxon>Permianibacter</taxon>
    </lineage>
</organism>
<comment type="catalytic activity">
    <reaction evidence="3 4">
        <text>[thioredoxin]-disulfide + L-methionine + H2O = L-methionine (S)-S-oxide + [thioredoxin]-dithiol</text>
        <dbReference type="Rhea" id="RHEA:19993"/>
        <dbReference type="Rhea" id="RHEA-COMP:10698"/>
        <dbReference type="Rhea" id="RHEA-COMP:10700"/>
        <dbReference type="ChEBI" id="CHEBI:15377"/>
        <dbReference type="ChEBI" id="CHEBI:29950"/>
        <dbReference type="ChEBI" id="CHEBI:50058"/>
        <dbReference type="ChEBI" id="CHEBI:57844"/>
        <dbReference type="ChEBI" id="CHEBI:58772"/>
        <dbReference type="EC" id="1.8.4.11"/>
    </reaction>
</comment>
<evidence type="ECO:0000256" key="1">
    <source>
        <dbReference type="ARBA" id="ARBA00023002"/>
    </source>
</evidence>
<dbReference type="EC" id="1.8.4.11" evidence="4"/>
<keyword evidence="1 4" id="KW-0560">Oxidoreductase</keyword>
<dbReference type="GO" id="GO:0033744">
    <property type="term" value="F:L-methionine:thioredoxin-disulfide S-oxidoreductase activity"/>
    <property type="evidence" value="ECO:0007669"/>
    <property type="project" value="RHEA"/>
</dbReference>
<dbReference type="Pfam" id="PF01625">
    <property type="entry name" value="PMSR"/>
    <property type="match status" value="1"/>
</dbReference>
<dbReference type="SUPFAM" id="SSF55068">
    <property type="entry name" value="Peptide methionine sulfoxide reductase"/>
    <property type="match status" value="1"/>
</dbReference>
<accession>A0A4R6UJ14</accession>
<dbReference type="OrthoDB" id="4174719at2"/>
<dbReference type="GO" id="GO:0008113">
    <property type="term" value="F:peptide-methionine (S)-S-oxide reductase activity"/>
    <property type="evidence" value="ECO:0007669"/>
    <property type="project" value="UniProtKB-UniRule"/>
</dbReference>
<comment type="function">
    <text evidence="4">Has an important function as a repair enzyme for proteins that have been inactivated by oxidation. Catalyzes the reversible oxidation-reduction of methionine sulfoxide in proteins to methionine.</text>
</comment>
<name>A0A4R6UJ14_9GAMM</name>
<dbReference type="PANTHER" id="PTHR43774">
    <property type="entry name" value="PEPTIDE METHIONINE SULFOXIDE REDUCTASE"/>
    <property type="match status" value="1"/>
</dbReference>
<protein>
    <recommendedName>
        <fullName evidence="4">Peptide methionine sulfoxide reductase MsrA</fullName>
        <shortName evidence="4">Protein-methionine-S-oxide reductase</shortName>
        <ecNumber evidence="4">1.8.4.11</ecNumber>
    </recommendedName>
    <alternativeName>
        <fullName evidence="4">Peptide-methionine (S)-S-oxide reductase</fullName>
        <shortName evidence="4">Peptide Met(O) reductase</shortName>
    </alternativeName>
</protein>
<comment type="caution">
    <text evidence="6">The sequence shown here is derived from an EMBL/GenBank/DDBJ whole genome shotgun (WGS) entry which is preliminary data.</text>
</comment>
<dbReference type="InterPro" id="IPR036509">
    <property type="entry name" value="Met_Sox_Rdtase_MsrA_sf"/>
</dbReference>
<feature type="domain" description="Peptide methionine sulphoxide reductase MsrA" evidence="5">
    <location>
        <begin position="23"/>
        <end position="180"/>
    </location>
</feature>
<dbReference type="PANTHER" id="PTHR43774:SF1">
    <property type="entry name" value="PEPTIDE METHIONINE SULFOXIDE REDUCTASE MSRA 2"/>
    <property type="match status" value="1"/>
</dbReference>
<evidence type="ECO:0000259" key="5">
    <source>
        <dbReference type="Pfam" id="PF01625"/>
    </source>
</evidence>
<evidence type="ECO:0000313" key="7">
    <source>
        <dbReference type="Proteomes" id="UP000295375"/>
    </source>
</evidence>